<reference evidence="3" key="1">
    <citation type="submission" date="2018-08" db="EMBL/GenBank/DDBJ databases">
        <authorList>
            <person name="Rossello M."/>
        </authorList>
    </citation>
    <scope>NUCLEOTIDE SEQUENCE [LARGE SCALE GENOMIC DNA]</scope>
    <source>
        <strain evidence="3">cv. Chinese Spring</strain>
    </source>
</reference>
<reference evidence="3" key="2">
    <citation type="submission" date="2018-10" db="UniProtKB">
        <authorList>
            <consortium name="EnsemblPlants"/>
        </authorList>
    </citation>
    <scope>IDENTIFICATION</scope>
</reference>
<sequence>MGGIAAGRCRISGLALLVCAVLLSATMANGIRTGAVGGTGAPGPAAAAAQAATLAAAPPVAAAATTPPSEGAALEDPYKNSKRKVPNGPDPIHNRRARWGDAPARRV</sequence>
<dbReference type="Gramene" id="TraesCS4A03G0723800.1">
    <property type="protein sequence ID" value="TraesCS4A03G0723800.1.CDS"/>
    <property type="gene ID" value="TraesCS4A03G0723800"/>
</dbReference>
<proteinExistence type="predicted"/>
<keyword evidence="2" id="KW-0732">Signal</keyword>
<evidence type="ECO:0000256" key="2">
    <source>
        <dbReference type="SAM" id="SignalP"/>
    </source>
</evidence>
<accession>A0A3B6HYS4</accession>
<dbReference type="PANTHER" id="PTHR34277">
    <property type="entry name" value="CLAVATA3/ESR (CLE)-RELATED PROTEIN 26"/>
    <property type="match status" value="1"/>
</dbReference>
<protein>
    <submittedName>
        <fullName evidence="3">Uncharacterized protein</fullName>
    </submittedName>
</protein>
<dbReference type="Proteomes" id="UP000019116">
    <property type="component" value="Chromosome 4A"/>
</dbReference>
<dbReference type="EnsemblPlants" id="TraesCS4A02G281000.1">
    <property type="protein sequence ID" value="TraesCS4A02G281000.1"/>
    <property type="gene ID" value="TraesCS4A02G281000"/>
</dbReference>
<feature type="compositionally biased region" description="Low complexity" evidence="1">
    <location>
        <begin position="59"/>
        <end position="68"/>
    </location>
</feature>
<dbReference type="Gramene" id="TraesWEE_scaffold_044991_01G000100.1">
    <property type="protein sequence ID" value="TraesWEE_scaffold_044991_01G000100.1"/>
    <property type="gene ID" value="TraesWEE_scaffold_044991_01G000100"/>
</dbReference>
<feature type="region of interest" description="Disordered" evidence="1">
    <location>
        <begin position="59"/>
        <end position="107"/>
    </location>
</feature>
<gene>
    <name evidence="3" type="primary">LOC123082403</name>
</gene>
<dbReference type="Gramene" id="TraesLDM4A03G02141370.1">
    <property type="protein sequence ID" value="TraesLDM4A03G02141370.1"/>
    <property type="gene ID" value="TraesLDM4A03G02141370"/>
</dbReference>
<dbReference type="Gramene" id="TraesLAC4A03G02096020.1">
    <property type="protein sequence ID" value="TraesLAC4A03G02096020.1"/>
    <property type="gene ID" value="TraesLAC4A03G02096020"/>
</dbReference>
<dbReference type="Gramene" id="TraesCLE_scaffold_048507_01G000100.1">
    <property type="protein sequence ID" value="TraesCLE_scaffold_048507_01G000100.1"/>
    <property type="gene ID" value="TraesCLE_scaffold_048507_01G000100"/>
</dbReference>
<dbReference type="Gramene" id="TraesCS4A02G281000.1">
    <property type="protein sequence ID" value="TraesCS4A02G281000.1"/>
    <property type="gene ID" value="TraesCS4A02G281000"/>
</dbReference>
<dbReference type="Gramene" id="TraesPARA_EIv1.0_1238770.1">
    <property type="protein sequence ID" value="TraesPARA_EIv1.0_1238770.1.CDS"/>
    <property type="gene ID" value="TraesPARA_EIv1.0_1238770"/>
</dbReference>
<dbReference type="GeneID" id="123082403"/>
<name>A0A3B6HYS4_WHEAT</name>
<evidence type="ECO:0000256" key="1">
    <source>
        <dbReference type="SAM" id="MobiDB-lite"/>
    </source>
</evidence>
<dbReference type="OMA" id="HACLLIC"/>
<organism evidence="3">
    <name type="scientific">Triticum aestivum</name>
    <name type="common">Wheat</name>
    <dbReference type="NCBI Taxonomy" id="4565"/>
    <lineage>
        <taxon>Eukaryota</taxon>
        <taxon>Viridiplantae</taxon>
        <taxon>Streptophyta</taxon>
        <taxon>Embryophyta</taxon>
        <taxon>Tracheophyta</taxon>
        <taxon>Spermatophyta</taxon>
        <taxon>Magnoliopsida</taxon>
        <taxon>Liliopsida</taxon>
        <taxon>Poales</taxon>
        <taxon>Poaceae</taxon>
        <taxon>BOP clade</taxon>
        <taxon>Pooideae</taxon>
        <taxon>Triticodae</taxon>
        <taxon>Triticeae</taxon>
        <taxon>Triticinae</taxon>
        <taxon>Triticum</taxon>
    </lineage>
</organism>
<dbReference type="PANTHER" id="PTHR34277:SF21">
    <property type="entry name" value="CLE FAMILY OSCLE305 PROTEIN"/>
    <property type="match status" value="1"/>
</dbReference>
<dbReference type="OrthoDB" id="692725at2759"/>
<dbReference type="Gramene" id="TraesROB_scaffold_059740_01G000100.1">
    <property type="protein sequence ID" value="TraesROB_scaffold_059740_01G000100.1"/>
    <property type="gene ID" value="TraesROB_scaffold_059740_01G000100"/>
</dbReference>
<keyword evidence="4" id="KW-1185">Reference proteome</keyword>
<dbReference type="InterPro" id="IPR039316">
    <property type="entry name" value="CLE25/26"/>
</dbReference>
<dbReference type="RefSeq" id="XP_044360675.1">
    <property type="nucleotide sequence ID" value="XM_044504740.1"/>
</dbReference>
<feature type="chain" id="PRO_5043175164" evidence="2">
    <location>
        <begin position="29"/>
        <end position="107"/>
    </location>
</feature>
<evidence type="ECO:0000313" key="4">
    <source>
        <dbReference type="Proteomes" id="UP000019116"/>
    </source>
</evidence>
<dbReference type="Gramene" id="TraesNOR4A03G02164890.1">
    <property type="protein sequence ID" value="TraesNOR4A03G02164890.1"/>
    <property type="gene ID" value="TraesNOR4A03G02164890"/>
</dbReference>
<dbReference type="Gramene" id="TraesCAD_scaffold_057482_01G000400.1">
    <property type="protein sequence ID" value="TraesCAD_scaffold_057482_01G000400.1"/>
    <property type="gene ID" value="TraesCAD_scaffold_057482_01G000400"/>
</dbReference>
<dbReference type="AlphaFoldDB" id="A0A3B6HYS4"/>
<feature type="signal peptide" evidence="2">
    <location>
        <begin position="1"/>
        <end position="28"/>
    </location>
</feature>
<dbReference type="Gramene" id="TraesRN4A0100744300.1">
    <property type="protein sequence ID" value="TraesRN4A0100744300.1"/>
    <property type="gene ID" value="TraesRN4A0100744300"/>
</dbReference>
<evidence type="ECO:0000313" key="3">
    <source>
        <dbReference type="EnsemblPlants" id="TraesCS4A02G281000.1"/>
    </source>
</evidence>